<feature type="region of interest" description="Disordered" evidence="5">
    <location>
        <begin position="224"/>
        <end position="283"/>
    </location>
</feature>
<feature type="transmembrane region" description="Helical" evidence="6">
    <location>
        <begin position="67"/>
        <end position="87"/>
    </location>
</feature>
<comment type="caution">
    <text evidence="7">The sequence shown here is derived from an EMBL/GenBank/DDBJ whole genome shotgun (WGS) entry which is preliminary data.</text>
</comment>
<keyword evidence="2 6" id="KW-0812">Transmembrane</keyword>
<evidence type="ECO:0000256" key="4">
    <source>
        <dbReference type="ARBA" id="ARBA00023136"/>
    </source>
</evidence>
<organism evidence="7 8">
    <name type="scientific">Rhodotorula diobovata</name>
    <dbReference type="NCBI Taxonomy" id="5288"/>
    <lineage>
        <taxon>Eukaryota</taxon>
        <taxon>Fungi</taxon>
        <taxon>Dikarya</taxon>
        <taxon>Basidiomycota</taxon>
        <taxon>Pucciniomycotina</taxon>
        <taxon>Microbotryomycetes</taxon>
        <taxon>Sporidiobolales</taxon>
        <taxon>Sporidiobolaceae</taxon>
        <taxon>Rhodotorula</taxon>
    </lineage>
</organism>
<dbReference type="OrthoDB" id="407617at2759"/>
<evidence type="ECO:0000313" key="8">
    <source>
        <dbReference type="Proteomes" id="UP000311382"/>
    </source>
</evidence>
<dbReference type="AlphaFoldDB" id="A0A5C5G477"/>
<evidence type="ECO:0000256" key="5">
    <source>
        <dbReference type="SAM" id="MobiDB-lite"/>
    </source>
</evidence>
<dbReference type="GO" id="GO:0016020">
    <property type="term" value="C:membrane"/>
    <property type="evidence" value="ECO:0007669"/>
    <property type="project" value="UniProtKB-SubCell"/>
</dbReference>
<dbReference type="InterPro" id="IPR006603">
    <property type="entry name" value="PQ-loop_rpt"/>
</dbReference>
<evidence type="ECO:0000256" key="3">
    <source>
        <dbReference type="ARBA" id="ARBA00022989"/>
    </source>
</evidence>
<sequence>MSAAYTCEQVFGWLGTILWCIQLVPQLWLNYRRKTTEGLAPLLYISWTLSGACLGIFAIVQNISVPIIVQPHCYGSLCAVIFCQMLYYDKKWRWYSACGAFAVYAVVCSGFEVGMVYASKYVEDHHHSDGLTMLWGILSDIFLAVGFLPQYVEIYKAREVYALSYLFLFMDSLGAVFSIMSLAFKDEFDGIAFAGYAVVLIFELVIFLLALILNPRARRLRAELASEPDSHDAPTARPTRAEKGDVEAQPGGGASSRQEDNPPVLPHDEGVGLPVKVESQPRA</sequence>
<feature type="transmembrane region" description="Helical" evidence="6">
    <location>
        <begin position="130"/>
        <end position="148"/>
    </location>
</feature>
<feature type="transmembrane region" description="Helical" evidence="6">
    <location>
        <begin position="160"/>
        <end position="184"/>
    </location>
</feature>
<feature type="transmembrane region" description="Helical" evidence="6">
    <location>
        <begin position="94"/>
        <end position="118"/>
    </location>
</feature>
<proteinExistence type="predicted"/>
<evidence type="ECO:0000313" key="7">
    <source>
        <dbReference type="EMBL" id="TNY23940.1"/>
    </source>
</evidence>
<evidence type="ECO:0000256" key="6">
    <source>
        <dbReference type="SAM" id="Phobius"/>
    </source>
</evidence>
<keyword evidence="8" id="KW-1185">Reference proteome</keyword>
<dbReference type="PANTHER" id="PTHR16201">
    <property type="entry name" value="SEVEN TRANSMEMBRANE PROTEIN 1-RELATED"/>
    <property type="match status" value="1"/>
</dbReference>
<feature type="transmembrane region" description="Helical" evidence="6">
    <location>
        <begin position="41"/>
        <end position="61"/>
    </location>
</feature>
<feature type="compositionally biased region" description="Basic and acidic residues" evidence="5">
    <location>
        <begin position="224"/>
        <end position="246"/>
    </location>
</feature>
<dbReference type="SMART" id="SM00679">
    <property type="entry name" value="CTNS"/>
    <property type="match status" value="2"/>
</dbReference>
<dbReference type="Proteomes" id="UP000311382">
    <property type="component" value="Unassembled WGS sequence"/>
</dbReference>
<accession>A0A5C5G477</accession>
<feature type="transmembrane region" description="Helical" evidence="6">
    <location>
        <begin position="12"/>
        <end position="29"/>
    </location>
</feature>
<keyword evidence="4 6" id="KW-0472">Membrane</keyword>
<gene>
    <name evidence="7" type="ORF">DMC30DRAFT_388176</name>
</gene>
<keyword evidence="3 6" id="KW-1133">Transmembrane helix</keyword>
<dbReference type="Pfam" id="PF04193">
    <property type="entry name" value="PQ-loop"/>
    <property type="match status" value="2"/>
</dbReference>
<protein>
    <submittedName>
        <fullName evidence="7">PQ loop repeat-domain-containing protein</fullName>
    </submittedName>
</protein>
<name>A0A5C5G477_9BASI</name>
<dbReference type="Gene3D" id="1.20.1280.290">
    <property type="match status" value="2"/>
</dbReference>
<comment type="subcellular location">
    <subcellularLocation>
        <location evidence="1">Membrane</location>
        <topology evidence="1">Multi-pass membrane protein</topology>
    </subcellularLocation>
</comment>
<dbReference type="EMBL" id="SOZI01000006">
    <property type="protein sequence ID" value="TNY23940.1"/>
    <property type="molecule type" value="Genomic_DNA"/>
</dbReference>
<reference evidence="7 8" key="1">
    <citation type="submission" date="2019-03" db="EMBL/GenBank/DDBJ databases">
        <title>Rhodosporidium diobovatum UCD-FST 08-225 genome sequencing, assembly, and annotation.</title>
        <authorList>
            <person name="Fakankun I.U."/>
            <person name="Fristensky B."/>
            <person name="Levin D.B."/>
        </authorList>
    </citation>
    <scope>NUCLEOTIDE SEQUENCE [LARGE SCALE GENOMIC DNA]</scope>
    <source>
        <strain evidence="7 8">UCD-FST 08-225</strain>
    </source>
</reference>
<evidence type="ECO:0000256" key="2">
    <source>
        <dbReference type="ARBA" id="ARBA00022692"/>
    </source>
</evidence>
<feature type="transmembrane region" description="Helical" evidence="6">
    <location>
        <begin position="190"/>
        <end position="213"/>
    </location>
</feature>
<dbReference type="PANTHER" id="PTHR16201:SF37">
    <property type="entry name" value="PQ-LOOP REPEAT-CONTAINING PROTEIN"/>
    <property type="match status" value="1"/>
</dbReference>
<dbReference type="InterPro" id="IPR051415">
    <property type="entry name" value="LAAT-1"/>
</dbReference>
<evidence type="ECO:0000256" key="1">
    <source>
        <dbReference type="ARBA" id="ARBA00004141"/>
    </source>
</evidence>